<sequence length="132" mass="14391">MISVSPPRSRGSAQRTMISVSRLAPVESAPQNNDFSLPASLPWNNDFQSPASLPWSLPENNDFSLPPRSRGVCTETMISVSRLAPVDSAPQNNDFSLHTNLWSAPPRSRGSALQNNDFSLPASLRGVCTREQ</sequence>
<name>A0AAE0ZIK1_9GAST</name>
<reference evidence="1" key="1">
    <citation type="journal article" date="2023" name="G3 (Bethesda)">
        <title>A reference genome for the long-term kleptoplast-retaining sea slug Elysia crispata morphotype clarki.</title>
        <authorList>
            <person name="Eastman K.E."/>
            <person name="Pendleton A.L."/>
            <person name="Shaikh M.A."/>
            <person name="Suttiyut T."/>
            <person name="Ogas R."/>
            <person name="Tomko P."/>
            <person name="Gavelis G."/>
            <person name="Widhalm J.R."/>
            <person name="Wisecaver J.H."/>
        </authorList>
    </citation>
    <scope>NUCLEOTIDE SEQUENCE</scope>
    <source>
        <strain evidence="1">ECLA1</strain>
    </source>
</reference>
<keyword evidence="2" id="KW-1185">Reference proteome</keyword>
<comment type="caution">
    <text evidence="1">The sequence shown here is derived from an EMBL/GenBank/DDBJ whole genome shotgun (WGS) entry which is preliminary data.</text>
</comment>
<evidence type="ECO:0000313" key="2">
    <source>
        <dbReference type="Proteomes" id="UP001283361"/>
    </source>
</evidence>
<gene>
    <name evidence="1" type="ORF">RRG08_065159</name>
</gene>
<protein>
    <submittedName>
        <fullName evidence="1">Uncharacterized protein</fullName>
    </submittedName>
</protein>
<dbReference type="AlphaFoldDB" id="A0AAE0ZIK1"/>
<organism evidence="1 2">
    <name type="scientific">Elysia crispata</name>
    <name type="common">lettuce slug</name>
    <dbReference type="NCBI Taxonomy" id="231223"/>
    <lineage>
        <taxon>Eukaryota</taxon>
        <taxon>Metazoa</taxon>
        <taxon>Spiralia</taxon>
        <taxon>Lophotrochozoa</taxon>
        <taxon>Mollusca</taxon>
        <taxon>Gastropoda</taxon>
        <taxon>Heterobranchia</taxon>
        <taxon>Euthyneura</taxon>
        <taxon>Panpulmonata</taxon>
        <taxon>Sacoglossa</taxon>
        <taxon>Placobranchoidea</taxon>
        <taxon>Plakobranchidae</taxon>
        <taxon>Elysia</taxon>
    </lineage>
</organism>
<dbReference type="Proteomes" id="UP001283361">
    <property type="component" value="Unassembled WGS sequence"/>
</dbReference>
<evidence type="ECO:0000313" key="1">
    <source>
        <dbReference type="EMBL" id="KAK3769968.1"/>
    </source>
</evidence>
<accession>A0AAE0ZIK1</accession>
<dbReference type="EMBL" id="JAWDGP010003873">
    <property type="protein sequence ID" value="KAK3769968.1"/>
    <property type="molecule type" value="Genomic_DNA"/>
</dbReference>
<proteinExistence type="predicted"/>